<comment type="caution">
    <text evidence="1">The sequence shown here is derived from an EMBL/GenBank/DDBJ whole genome shotgun (WGS) entry which is preliminary data.</text>
</comment>
<proteinExistence type="predicted"/>
<dbReference type="Proteomes" id="UP000265520">
    <property type="component" value="Unassembled WGS sequence"/>
</dbReference>
<evidence type="ECO:0000313" key="1">
    <source>
        <dbReference type="EMBL" id="MCI52766.1"/>
    </source>
</evidence>
<reference evidence="1 2" key="1">
    <citation type="journal article" date="2018" name="Front. Plant Sci.">
        <title>Red Clover (Trifolium pratense) and Zigzag Clover (T. medium) - A Picture of Genomic Similarities and Differences.</title>
        <authorList>
            <person name="Dluhosova J."/>
            <person name="Istvanek J."/>
            <person name="Nedelnik J."/>
            <person name="Repkova J."/>
        </authorList>
    </citation>
    <scope>NUCLEOTIDE SEQUENCE [LARGE SCALE GENOMIC DNA]</scope>
    <source>
        <strain evidence="2">cv. 10/8</strain>
        <tissue evidence="1">Leaf</tissue>
    </source>
</reference>
<protein>
    <submittedName>
        <fullName evidence="1">Uncharacterized protein</fullName>
    </submittedName>
</protein>
<feature type="non-terminal residue" evidence="1">
    <location>
        <position position="1"/>
    </location>
</feature>
<dbReference type="AlphaFoldDB" id="A0A392SY04"/>
<evidence type="ECO:0000313" key="2">
    <source>
        <dbReference type="Proteomes" id="UP000265520"/>
    </source>
</evidence>
<accession>A0A392SY04</accession>
<dbReference type="EMBL" id="LXQA010452543">
    <property type="protein sequence ID" value="MCI52766.1"/>
    <property type="molecule type" value="Genomic_DNA"/>
</dbReference>
<name>A0A392SY04_9FABA</name>
<sequence>SVEIALVVIPEGIARIGVNSS</sequence>
<keyword evidence="2" id="KW-1185">Reference proteome</keyword>
<organism evidence="1 2">
    <name type="scientific">Trifolium medium</name>
    <dbReference type="NCBI Taxonomy" id="97028"/>
    <lineage>
        <taxon>Eukaryota</taxon>
        <taxon>Viridiplantae</taxon>
        <taxon>Streptophyta</taxon>
        <taxon>Embryophyta</taxon>
        <taxon>Tracheophyta</taxon>
        <taxon>Spermatophyta</taxon>
        <taxon>Magnoliopsida</taxon>
        <taxon>eudicotyledons</taxon>
        <taxon>Gunneridae</taxon>
        <taxon>Pentapetalae</taxon>
        <taxon>rosids</taxon>
        <taxon>fabids</taxon>
        <taxon>Fabales</taxon>
        <taxon>Fabaceae</taxon>
        <taxon>Papilionoideae</taxon>
        <taxon>50 kb inversion clade</taxon>
        <taxon>NPAAA clade</taxon>
        <taxon>Hologalegina</taxon>
        <taxon>IRL clade</taxon>
        <taxon>Trifolieae</taxon>
        <taxon>Trifolium</taxon>
    </lineage>
</organism>